<evidence type="ECO:0000259" key="2">
    <source>
        <dbReference type="Pfam" id="PF20616"/>
    </source>
</evidence>
<reference evidence="3 4" key="1">
    <citation type="submission" date="2017-06" db="EMBL/GenBank/DDBJ databases">
        <title>Draft genome of Pseudomonas nitroreducens DF05.</title>
        <authorList>
            <person name="Iyer R."/>
        </authorList>
    </citation>
    <scope>NUCLEOTIDE SEQUENCE [LARGE SCALE GENOMIC DNA]</scope>
    <source>
        <strain evidence="3 4">DF05</strain>
    </source>
</reference>
<dbReference type="InterPro" id="IPR046459">
    <property type="entry name" value="Caps_syn_GfcC_N"/>
</dbReference>
<dbReference type="Pfam" id="PF06251">
    <property type="entry name" value="Caps_syn_GfcC_C"/>
    <property type="match status" value="1"/>
</dbReference>
<dbReference type="eggNOG" id="COG0671">
    <property type="taxonomic scope" value="Bacteria"/>
</dbReference>
<evidence type="ECO:0000259" key="1">
    <source>
        <dbReference type="Pfam" id="PF06251"/>
    </source>
</evidence>
<evidence type="ECO:0000313" key="4">
    <source>
        <dbReference type="Proteomes" id="UP000198145"/>
    </source>
</evidence>
<dbReference type="Pfam" id="PF20616">
    <property type="entry name" value="Caps_syn_GfcC_N"/>
    <property type="match status" value="1"/>
</dbReference>
<dbReference type="Gene3D" id="3.10.560.10">
    <property type="entry name" value="Outer membrane lipoprotein wza domain like"/>
    <property type="match status" value="1"/>
</dbReference>
<sequence length="257" mass="28099">MSLARIGCLLLGLTLGSTLSANTRIEVLGAIPSPGEREIVEGLRLGDLLGQLRIDPLGYWLGASWQRESLKQEQQRLKAGILFDLIQLRRLALLQNEPGMANAALQLNEQVSRLPVTGRRFYRLDPLAVELNAAHSPKLQGGDRLIFPARPDSIRVIGAVSSDCTLPFATLQQAYRYAQQCPALAEADPDYLYLIQPDGQVSRLGIALWNREEADPPAPGAVLLVPLDAARVDAITPDLNRELAQFIATQPLPMESP</sequence>
<dbReference type="Proteomes" id="UP000198145">
    <property type="component" value="Unassembled WGS sequence"/>
</dbReference>
<feature type="domain" description="Capsule biosynthesis GfcC-like N-terminal" evidence="2">
    <location>
        <begin position="40"/>
        <end position="142"/>
    </location>
</feature>
<name>A0A2D0AEI2_PSENT</name>
<accession>A0A2D0AEI2</accession>
<dbReference type="EMBL" id="NJBA01000004">
    <property type="protein sequence ID" value="OWP50541.1"/>
    <property type="molecule type" value="Genomic_DNA"/>
</dbReference>
<dbReference type="AlphaFoldDB" id="A0A2D0AEI2"/>
<protein>
    <submittedName>
        <fullName evidence="3">Uncharacterized protein</fullName>
    </submittedName>
</protein>
<organism evidence="3 4">
    <name type="scientific">Pseudomonas nitroreducens</name>
    <dbReference type="NCBI Taxonomy" id="46680"/>
    <lineage>
        <taxon>Bacteria</taxon>
        <taxon>Pseudomonadati</taxon>
        <taxon>Pseudomonadota</taxon>
        <taxon>Gammaproteobacteria</taxon>
        <taxon>Pseudomonadales</taxon>
        <taxon>Pseudomonadaceae</taxon>
        <taxon>Pseudomonas</taxon>
    </lineage>
</organism>
<dbReference type="RefSeq" id="WP_088417926.1">
    <property type="nucleotide sequence ID" value="NZ_NJBA01000004.1"/>
</dbReference>
<feature type="domain" description="Capsule biosynthesis GfcC-like C-terminal" evidence="1">
    <location>
        <begin position="166"/>
        <end position="249"/>
    </location>
</feature>
<gene>
    <name evidence="3" type="ORF">CEG18_13440</name>
</gene>
<comment type="caution">
    <text evidence="3">The sequence shown here is derived from an EMBL/GenBank/DDBJ whole genome shotgun (WGS) entry which is preliminary data.</text>
</comment>
<dbReference type="InterPro" id="IPR010425">
    <property type="entry name" value="Caps_synth_GfcC-like_C"/>
</dbReference>
<evidence type="ECO:0000313" key="3">
    <source>
        <dbReference type="EMBL" id="OWP50541.1"/>
    </source>
</evidence>
<proteinExistence type="predicted"/>